<keyword evidence="2" id="KW-1185">Reference proteome</keyword>
<evidence type="ECO:0000313" key="2">
    <source>
        <dbReference type="Proteomes" id="UP000248044"/>
    </source>
</evidence>
<reference evidence="1 2" key="1">
    <citation type="submission" date="2018-05" db="EMBL/GenBank/DDBJ databases">
        <title>Complete Genome Sequences of Extremely Thermoacidophilic, Metal-Mobilizing Type-Strain Members of the Archaeal Family Sulfolobaceae: Acidianus brierleyi DSM-1651T, Acidianus sulfidivorans DSM-18786T, Metallosphaera hakonensis DSM-7519T, and Metallosphaera prunae DSM-10039T.</title>
        <authorList>
            <person name="Counts J.A."/>
            <person name="Kelly R.M."/>
        </authorList>
    </citation>
    <scope>NUCLEOTIDE SEQUENCE [LARGE SCALE GENOMIC DNA]</scope>
    <source>
        <strain evidence="1 2">DSM 1651</strain>
    </source>
</reference>
<sequence length="255" mass="28802">MNAFETLTYLIEHAENGSVAALVTQDNTPIIITKDDEYSFSAYVCTNTGDVKRIKEEFDKTTFHKAVLDFLDEIGDFIGKEVTELSLSNIALFPNCIPKKEERKEHKREINIAEKINDFKKINSPYYAIPLLTDNGKLFAFIPEIDGTADLDFIIKSISKIEEKPKPVNLDLNSVYPILFTSKLDPKMGNPFTSAGNYTFFTAVYVYQDTEGSEKFMGQNMLKSSGKFFSTSPHGSMRTENLEFLSSSIKKAIYT</sequence>
<proteinExistence type="predicted"/>
<organism evidence="1 2">
    <name type="scientific">Acidianus brierleyi</name>
    <dbReference type="NCBI Taxonomy" id="41673"/>
    <lineage>
        <taxon>Archaea</taxon>
        <taxon>Thermoproteota</taxon>
        <taxon>Thermoprotei</taxon>
        <taxon>Sulfolobales</taxon>
        <taxon>Sulfolobaceae</taxon>
        <taxon>Acidianus</taxon>
    </lineage>
</organism>
<gene>
    <name evidence="1" type="ORF">DFR85_05545</name>
</gene>
<dbReference type="AlphaFoldDB" id="A0A2U9IDN5"/>
<protein>
    <submittedName>
        <fullName evidence="1">Uncharacterized protein</fullName>
    </submittedName>
</protein>
<name>A0A2U9IDN5_9CREN</name>
<dbReference type="KEGG" id="abri:DFR85_15895"/>
<accession>A0A2U9IDN5</accession>
<dbReference type="EMBL" id="CP029289">
    <property type="protein sequence ID" value="AWR94135.1"/>
    <property type="molecule type" value="Genomic_DNA"/>
</dbReference>
<evidence type="ECO:0000313" key="1">
    <source>
        <dbReference type="EMBL" id="AWR94135.1"/>
    </source>
</evidence>
<dbReference type="Proteomes" id="UP000248044">
    <property type="component" value="Chromosome"/>
</dbReference>